<protein>
    <submittedName>
        <fullName evidence="2">Uncharacterized protein</fullName>
    </submittedName>
</protein>
<reference evidence="2" key="1">
    <citation type="submission" date="2022-11" db="EMBL/GenBank/DDBJ databases">
        <authorList>
            <person name="Kikuchi T."/>
        </authorList>
    </citation>
    <scope>NUCLEOTIDE SEQUENCE</scope>
    <source>
        <strain evidence="2">PS1010</strain>
    </source>
</reference>
<organism evidence="2 3">
    <name type="scientific">Caenorhabditis angaria</name>
    <dbReference type="NCBI Taxonomy" id="860376"/>
    <lineage>
        <taxon>Eukaryota</taxon>
        <taxon>Metazoa</taxon>
        <taxon>Ecdysozoa</taxon>
        <taxon>Nematoda</taxon>
        <taxon>Chromadorea</taxon>
        <taxon>Rhabditida</taxon>
        <taxon>Rhabditina</taxon>
        <taxon>Rhabditomorpha</taxon>
        <taxon>Rhabditoidea</taxon>
        <taxon>Rhabditidae</taxon>
        <taxon>Peloderinae</taxon>
        <taxon>Caenorhabditis</taxon>
    </lineage>
</organism>
<gene>
    <name evidence="2" type="ORF">CAMP_LOCUS13939</name>
</gene>
<sequence>MCSVPVYYYFLWNIAKIFLLFLSFLNSTHAKVHLAVCVVQTIQKCSSYPNLTLELHLHHAVVLPLLHLANPNITEKSSRNSSNLSQDLTQFEICKADATQIEIDCRSQVNRSFIVRVETPTMEVGTMHFSAAGTTHMFTPNKGGCGHGVWRFSVYTVEDGHETVHSEKTMNLDGVGILFFRIIDDLEICLERQEFLHIAHCHTRKH</sequence>
<keyword evidence="1" id="KW-0472">Membrane</keyword>
<keyword evidence="3" id="KW-1185">Reference proteome</keyword>
<keyword evidence="1" id="KW-0812">Transmembrane</keyword>
<evidence type="ECO:0000313" key="2">
    <source>
        <dbReference type="EMBL" id="CAI5451302.1"/>
    </source>
</evidence>
<accession>A0A9P1N849</accession>
<name>A0A9P1N849_9PELO</name>
<dbReference type="OrthoDB" id="5789147at2759"/>
<proteinExistence type="predicted"/>
<dbReference type="Proteomes" id="UP001152747">
    <property type="component" value="Unassembled WGS sequence"/>
</dbReference>
<evidence type="ECO:0000256" key="1">
    <source>
        <dbReference type="SAM" id="Phobius"/>
    </source>
</evidence>
<keyword evidence="1" id="KW-1133">Transmembrane helix</keyword>
<comment type="caution">
    <text evidence="2">The sequence shown here is derived from an EMBL/GenBank/DDBJ whole genome shotgun (WGS) entry which is preliminary data.</text>
</comment>
<dbReference type="AlphaFoldDB" id="A0A9P1N849"/>
<feature type="transmembrane region" description="Helical" evidence="1">
    <location>
        <begin position="6"/>
        <end position="25"/>
    </location>
</feature>
<evidence type="ECO:0000313" key="3">
    <source>
        <dbReference type="Proteomes" id="UP001152747"/>
    </source>
</evidence>
<dbReference type="EMBL" id="CANHGI010000005">
    <property type="protein sequence ID" value="CAI5451302.1"/>
    <property type="molecule type" value="Genomic_DNA"/>
</dbReference>